<accession>A0A0B5NJ04</accession>
<reference evidence="1 3" key="1">
    <citation type="journal article" date="2015" name="Genome Announc.">
        <title>Complete genome sequences for 35 biothreat assay-relevant bacillus species.</title>
        <authorList>
            <person name="Johnson S.L."/>
            <person name="Daligault H.E."/>
            <person name="Davenport K.W."/>
            <person name="Jaissle J."/>
            <person name="Frey K.G."/>
            <person name="Ladner J.T."/>
            <person name="Broomall S.M."/>
            <person name="Bishop-Lilly K.A."/>
            <person name="Bruce D.C."/>
            <person name="Gibbons H.S."/>
            <person name="Coyne S.R."/>
            <person name="Lo C.C."/>
            <person name="Meincke L."/>
            <person name="Munk A.C."/>
            <person name="Koroleva G.I."/>
            <person name="Rosenzweig C.N."/>
            <person name="Palacios G.F."/>
            <person name="Redden C.L."/>
            <person name="Minogue T.D."/>
            <person name="Chain P.S."/>
        </authorList>
    </citation>
    <scope>NUCLEOTIDE SEQUENCE [LARGE SCALE GENOMIC DNA]</scope>
    <source>
        <strain evidence="1 3">HD1011</strain>
        <plasmid evidence="1 3">2</plasmid>
    </source>
</reference>
<keyword evidence="2" id="KW-0614">Plasmid</keyword>
<evidence type="ECO:0000313" key="3">
    <source>
        <dbReference type="Proteomes" id="UP000031876"/>
    </source>
</evidence>
<proteinExistence type="predicted"/>
<organism evidence="2 4">
    <name type="scientific">Bacillus thuringiensis</name>
    <dbReference type="NCBI Taxonomy" id="1428"/>
    <lineage>
        <taxon>Bacteria</taxon>
        <taxon>Bacillati</taxon>
        <taxon>Bacillota</taxon>
        <taxon>Bacilli</taxon>
        <taxon>Bacillales</taxon>
        <taxon>Bacillaceae</taxon>
        <taxon>Bacillus</taxon>
        <taxon>Bacillus cereus group</taxon>
    </lineage>
</organism>
<dbReference type="AlphaFoldDB" id="A0A0B5NJ04"/>
<dbReference type="RefSeq" id="WP_000043868.1">
    <property type="nucleotide sequence ID" value="NZ_CP009334.1"/>
</dbReference>
<dbReference type="EMBL" id="CP053979">
    <property type="protein sequence ID" value="QKH22964.1"/>
    <property type="molecule type" value="Genomic_DNA"/>
</dbReference>
<reference evidence="2 4" key="2">
    <citation type="submission" date="2020-05" db="EMBL/GenBank/DDBJ databases">
        <title>FDA dAtabase for Regulatory Grade micrObial Sequences (FDA-ARGOS): Supporting development and validation of Infectious Disease Dx tests.</title>
        <authorList>
            <person name="Nelson B."/>
            <person name="Plummer A."/>
            <person name="Tallon L."/>
            <person name="Sadzewicz L."/>
            <person name="Zhao X."/>
            <person name="Vavikolanu K."/>
            <person name="Mehta A."/>
            <person name="Aluvathingal J."/>
            <person name="Nadendla S."/>
            <person name="Myers T."/>
            <person name="Yan Y."/>
            <person name="Sichtig H."/>
        </authorList>
    </citation>
    <scope>NUCLEOTIDE SEQUENCE [LARGE SCALE GENOMIC DNA]</scope>
    <source>
        <strain evidence="2 4">FDAARGOS_795</strain>
        <plasmid evidence="2 4">unnamed3</plasmid>
    </source>
</reference>
<sequence>MSKQVSEVGCCWCDEMNLVETGVEMCPSCGKQSCLHVYRENVKAVWSEKDETWVEVEE</sequence>
<dbReference type="Proteomes" id="UP000501107">
    <property type="component" value="Plasmid unnamed3"/>
</dbReference>
<evidence type="ECO:0000313" key="4">
    <source>
        <dbReference type="Proteomes" id="UP000501107"/>
    </source>
</evidence>
<dbReference type="Proteomes" id="UP000031876">
    <property type="component" value="Plasmid 2"/>
</dbReference>
<protein>
    <submittedName>
        <fullName evidence="2">Uncharacterized protein</fullName>
    </submittedName>
</protein>
<dbReference type="EMBL" id="CP009334">
    <property type="protein sequence ID" value="AJG73946.1"/>
    <property type="molecule type" value="Genomic_DNA"/>
</dbReference>
<dbReference type="KEGG" id="btw:BF38_6027"/>
<gene>
    <name evidence="1" type="ORF">BF38_6027</name>
    <name evidence="2" type="ORF">FOC89_03010</name>
</gene>
<evidence type="ECO:0000313" key="1">
    <source>
        <dbReference type="EMBL" id="AJG73946.1"/>
    </source>
</evidence>
<evidence type="ECO:0000313" key="2">
    <source>
        <dbReference type="EMBL" id="QKH22964.1"/>
    </source>
</evidence>
<name>A0A0B5NJ04_BACTU</name>
<geneLocation type="plasmid" evidence="2 4">
    <name>unnamed3</name>
</geneLocation>
<geneLocation type="plasmid" evidence="1 3">
    <name>2</name>
</geneLocation>